<dbReference type="Pfam" id="PF14730">
    <property type="entry name" value="DUF4468"/>
    <property type="match status" value="1"/>
</dbReference>
<dbReference type="AlphaFoldDB" id="A0A1H1MK67"/>
<sequence>MKRILFFVLILISSGTAFAQKDTTGLNIPVKDGNVVYERVVEIPGKSKADLYKNAKQWFVDYFKSSRDVIQSEDKGDGKIVGKGILPVLFNGAMGTQVIYDDNLSIQVDCKDGKYRVRIYEQLLSSPVGGQVTTTPEELIAKLLGTGSSPFNAKQARRMLESMNSEMLSTLASVNRAMSARTDDF</sequence>
<accession>A0A1H1MK67</accession>
<reference evidence="3 4" key="1">
    <citation type="submission" date="2016-10" db="EMBL/GenBank/DDBJ databases">
        <authorList>
            <person name="de Groot N.N."/>
        </authorList>
    </citation>
    <scope>NUCLEOTIDE SEQUENCE [LARGE SCALE GENOMIC DNA]</scope>
    <source>
        <strain evidence="3 4">MP1X4</strain>
    </source>
</reference>
<dbReference type="OrthoDB" id="759044at2"/>
<dbReference type="Proteomes" id="UP000199679">
    <property type="component" value="Chromosome I"/>
</dbReference>
<dbReference type="RefSeq" id="WP_091367677.1">
    <property type="nucleotide sequence ID" value="NZ_LT629740.1"/>
</dbReference>
<name>A0A1H1MK67_MUCMA</name>
<evidence type="ECO:0000313" key="3">
    <source>
        <dbReference type="EMBL" id="SDR87241.1"/>
    </source>
</evidence>
<dbReference type="EMBL" id="LT629740">
    <property type="protein sequence ID" value="SDR87241.1"/>
    <property type="molecule type" value="Genomic_DNA"/>
</dbReference>
<feature type="signal peptide" evidence="1">
    <location>
        <begin position="1"/>
        <end position="19"/>
    </location>
</feature>
<dbReference type="Gene3D" id="3.30.530.80">
    <property type="match status" value="1"/>
</dbReference>
<keyword evidence="1" id="KW-0732">Signal</keyword>
<feature type="chain" id="PRO_5009254503" description="DUF4468 domain-containing protein" evidence="1">
    <location>
        <begin position="20"/>
        <end position="185"/>
    </location>
</feature>
<evidence type="ECO:0000259" key="2">
    <source>
        <dbReference type="Pfam" id="PF14730"/>
    </source>
</evidence>
<evidence type="ECO:0000313" key="4">
    <source>
        <dbReference type="Proteomes" id="UP000199679"/>
    </source>
</evidence>
<proteinExistence type="predicted"/>
<dbReference type="CDD" id="cd12190">
    <property type="entry name" value="Bacova_04320_like"/>
    <property type="match status" value="1"/>
</dbReference>
<dbReference type="InterPro" id="IPR027823">
    <property type="entry name" value="DUF4468"/>
</dbReference>
<gene>
    <name evidence="3" type="ORF">SAMN05216490_0101</name>
</gene>
<protein>
    <recommendedName>
        <fullName evidence="2">DUF4468 domain-containing protein</fullName>
    </recommendedName>
</protein>
<evidence type="ECO:0000256" key="1">
    <source>
        <dbReference type="SAM" id="SignalP"/>
    </source>
</evidence>
<organism evidence="3 4">
    <name type="scientific">Mucilaginibacter mallensis</name>
    <dbReference type="NCBI Taxonomy" id="652787"/>
    <lineage>
        <taxon>Bacteria</taxon>
        <taxon>Pseudomonadati</taxon>
        <taxon>Bacteroidota</taxon>
        <taxon>Sphingobacteriia</taxon>
        <taxon>Sphingobacteriales</taxon>
        <taxon>Sphingobacteriaceae</taxon>
        <taxon>Mucilaginibacter</taxon>
    </lineage>
</organism>
<keyword evidence="4" id="KW-1185">Reference proteome</keyword>
<feature type="domain" description="DUF4468" evidence="2">
    <location>
        <begin position="37"/>
        <end position="119"/>
    </location>
</feature>